<gene>
    <name evidence="2" type="ORF">Msi02_04070</name>
</gene>
<reference evidence="2 3" key="1">
    <citation type="submission" date="2021-01" db="EMBL/GenBank/DDBJ databases">
        <title>Whole genome shotgun sequence of Microbispora siamensis NBRC 104113.</title>
        <authorList>
            <person name="Komaki H."/>
            <person name="Tamura T."/>
        </authorList>
    </citation>
    <scope>NUCLEOTIDE SEQUENCE [LARGE SCALE GENOMIC DNA]</scope>
    <source>
        <strain evidence="2 3">NBRC 104113</strain>
    </source>
</reference>
<accession>A0ABQ4GDY3</accession>
<keyword evidence="1" id="KW-0732">Signal</keyword>
<sequence>MIPMRRVVWRGAGAVALAVCVAGSTAGCTTAAEHAPPAHPPSVGHTAGAQAPAAHSVVKVWGFASSCGRRTEATGFVYAPERILLNAHTVAGVDRDLEVVLDDGRRFAARVVAFDPEVDAAVLRAPGLTARPLRLTKAARTTAVVVGYRKGAAAPAVLPATVRPDEPAESYDIYNRRRVSRQVHRFQGAAITPGMSGAPLVTRGDRAMGMVFAADMDRADVGYALTAAQIEAVAAAGENATAAVPHGPCS</sequence>
<proteinExistence type="predicted"/>
<feature type="chain" id="PRO_5047086424" description="Trypsin-like peptidase domain-containing protein" evidence="1">
    <location>
        <begin position="32"/>
        <end position="250"/>
    </location>
</feature>
<organism evidence="2 3">
    <name type="scientific">Microbispora siamensis</name>
    <dbReference type="NCBI Taxonomy" id="564413"/>
    <lineage>
        <taxon>Bacteria</taxon>
        <taxon>Bacillati</taxon>
        <taxon>Actinomycetota</taxon>
        <taxon>Actinomycetes</taxon>
        <taxon>Streptosporangiales</taxon>
        <taxon>Streptosporangiaceae</taxon>
        <taxon>Microbispora</taxon>
    </lineage>
</organism>
<dbReference type="SUPFAM" id="SSF50494">
    <property type="entry name" value="Trypsin-like serine proteases"/>
    <property type="match status" value="1"/>
</dbReference>
<dbReference type="Pfam" id="PF13365">
    <property type="entry name" value="Trypsin_2"/>
    <property type="match status" value="1"/>
</dbReference>
<name>A0ABQ4GDY3_9ACTN</name>
<dbReference type="InterPro" id="IPR043504">
    <property type="entry name" value="Peptidase_S1_PA_chymotrypsin"/>
</dbReference>
<evidence type="ECO:0008006" key="4">
    <source>
        <dbReference type="Google" id="ProtNLM"/>
    </source>
</evidence>
<evidence type="ECO:0000313" key="2">
    <source>
        <dbReference type="EMBL" id="GIH59590.1"/>
    </source>
</evidence>
<dbReference type="EMBL" id="BOOF01000002">
    <property type="protein sequence ID" value="GIH59590.1"/>
    <property type="molecule type" value="Genomic_DNA"/>
</dbReference>
<dbReference type="Proteomes" id="UP000660454">
    <property type="component" value="Unassembled WGS sequence"/>
</dbReference>
<dbReference type="PANTHER" id="PTHR43019">
    <property type="entry name" value="SERINE ENDOPROTEASE DEGS"/>
    <property type="match status" value="1"/>
</dbReference>
<keyword evidence="3" id="KW-1185">Reference proteome</keyword>
<evidence type="ECO:0000256" key="1">
    <source>
        <dbReference type="SAM" id="SignalP"/>
    </source>
</evidence>
<evidence type="ECO:0000313" key="3">
    <source>
        <dbReference type="Proteomes" id="UP000660454"/>
    </source>
</evidence>
<dbReference type="PANTHER" id="PTHR43019:SF23">
    <property type="entry name" value="PROTEASE DO-LIKE 5, CHLOROPLASTIC"/>
    <property type="match status" value="1"/>
</dbReference>
<protein>
    <recommendedName>
        <fullName evidence="4">Trypsin-like peptidase domain-containing protein</fullName>
    </recommendedName>
</protein>
<dbReference type="PROSITE" id="PS51257">
    <property type="entry name" value="PROKAR_LIPOPROTEIN"/>
    <property type="match status" value="1"/>
</dbReference>
<dbReference type="InterPro" id="IPR009003">
    <property type="entry name" value="Peptidase_S1_PA"/>
</dbReference>
<comment type="caution">
    <text evidence="2">The sequence shown here is derived from an EMBL/GenBank/DDBJ whole genome shotgun (WGS) entry which is preliminary data.</text>
</comment>
<dbReference type="Gene3D" id="2.40.10.10">
    <property type="entry name" value="Trypsin-like serine proteases"/>
    <property type="match status" value="2"/>
</dbReference>
<feature type="signal peptide" evidence="1">
    <location>
        <begin position="1"/>
        <end position="31"/>
    </location>
</feature>